<keyword evidence="3" id="KW-1185">Reference proteome</keyword>
<dbReference type="PANTHER" id="PTHR35983">
    <property type="entry name" value="UPF0166 PROTEIN TM_0021"/>
    <property type="match status" value="1"/>
</dbReference>
<dbReference type="RefSeq" id="WP_404546612.1">
    <property type="nucleotide sequence ID" value="NZ_JADIKJ010000007.1"/>
</dbReference>
<dbReference type="Pfam" id="PF02641">
    <property type="entry name" value="DUF190"/>
    <property type="match status" value="1"/>
</dbReference>
<evidence type="ECO:0000313" key="3">
    <source>
        <dbReference type="Proteomes" id="UP001620461"/>
    </source>
</evidence>
<sequence>MKGYSLRFYMHENQKHRGMLLYEWVLEKAKATHVHGGSVFKAIAGFGRHGVMHEQHFFELAGDMTVLVEFIVDDTDAAKLLEIVHEDGAPLFWAKFPAEFGIAGAAE</sequence>
<evidence type="ECO:0000256" key="1">
    <source>
        <dbReference type="ARBA" id="ARBA00010554"/>
    </source>
</evidence>
<protein>
    <submittedName>
        <fullName evidence="2">DUF190 domain-containing protein</fullName>
    </submittedName>
</protein>
<dbReference type="PANTHER" id="PTHR35983:SF1">
    <property type="entry name" value="UPF0166 PROTEIN TM_0021"/>
    <property type="match status" value="1"/>
</dbReference>
<accession>A0ABW8JH76</accession>
<dbReference type="EMBL" id="JADIKJ010000007">
    <property type="protein sequence ID" value="MFK2900188.1"/>
    <property type="molecule type" value="Genomic_DNA"/>
</dbReference>
<proteinExistence type="inferred from homology"/>
<dbReference type="SUPFAM" id="SSF54913">
    <property type="entry name" value="GlnB-like"/>
    <property type="match status" value="1"/>
</dbReference>
<organism evidence="2 3">
    <name type="scientific">Dyella jejuensis</name>
    <dbReference type="NCBI Taxonomy" id="1432009"/>
    <lineage>
        <taxon>Bacteria</taxon>
        <taxon>Pseudomonadati</taxon>
        <taxon>Pseudomonadota</taxon>
        <taxon>Gammaproteobacteria</taxon>
        <taxon>Lysobacterales</taxon>
        <taxon>Rhodanobacteraceae</taxon>
        <taxon>Dyella</taxon>
    </lineage>
</organism>
<comment type="caution">
    <text evidence="2">The sequence shown here is derived from an EMBL/GenBank/DDBJ whole genome shotgun (WGS) entry which is preliminary data.</text>
</comment>
<dbReference type="InterPro" id="IPR015867">
    <property type="entry name" value="N-reg_PII/ATP_PRibTrfase_C"/>
</dbReference>
<dbReference type="Gene3D" id="3.30.70.120">
    <property type="match status" value="1"/>
</dbReference>
<reference evidence="2 3" key="1">
    <citation type="submission" date="2020-10" db="EMBL/GenBank/DDBJ databases">
        <title>Phylogeny of dyella-like bacteria.</title>
        <authorList>
            <person name="Fu J."/>
        </authorList>
    </citation>
    <scope>NUCLEOTIDE SEQUENCE [LARGE SCALE GENOMIC DNA]</scope>
    <source>
        <strain evidence="2 3">JP1</strain>
    </source>
</reference>
<dbReference type="InterPro" id="IPR011322">
    <property type="entry name" value="N-reg_PII-like_a/b"/>
</dbReference>
<evidence type="ECO:0000313" key="2">
    <source>
        <dbReference type="EMBL" id="MFK2900188.1"/>
    </source>
</evidence>
<dbReference type="InterPro" id="IPR003793">
    <property type="entry name" value="UPF0166"/>
</dbReference>
<dbReference type="Proteomes" id="UP001620461">
    <property type="component" value="Unassembled WGS sequence"/>
</dbReference>
<comment type="similarity">
    <text evidence="1">Belongs to the UPF0166 family.</text>
</comment>
<name>A0ABW8JH76_9GAMM</name>
<gene>
    <name evidence="2" type="ORF">ISP15_07555</name>
</gene>